<gene>
    <name evidence="1" type="ORF">A9K55_001470</name>
</gene>
<organism evidence="1 2">
    <name type="scientific">Cordyceps militaris</name>
    <name type="common">Caterpillar fungus</name>
    <name type="synonym">Clavaria militaris</name>
    <dbReference type="NCBI Taxonomy" id="73501"/>
    <lineage>
        <taxon>Eukaryota</taxon>
        <taxon>Fungi</taxon>
        <taxon>Dikarya</taxon>
        <taxon>Ascomycota</taxon>
        <taxon>Pezizomycotina</taxon>
        <taxon>Sordariomycetes</taxon>
        <taxon>Hypocreomycetidae</taxon>
        <taxon>Hypocreales</taxon>
        <taxon>Cordycipitaceae</taxon>
        <taxon>Cordyceps</taxon>
    </lineage>
</organism>
<reference evidence="1 2" key="1">
    <citation type="journal article" date="2017" name="BMC Genomics">
        <title>Chromosome level assembly and secondary metabolite potential of the parasitic fungus Cordyceps militaris.</title>
        <authorList>
            <person name="Kramer G.J."/>
            <person name="Nodwell J.R."/>
        </authorList>
    </citation>
    <scope>NUCLEOTIDE SEQUENCE [LARGE SCALE GENOMIC DNA]</scope>
    <source>
        <strain evidence="1 2">ATCC 34164</strain>
    </source>
</reference>
<dbReference type="VEuPathDB" id="FungiDB:A9K55_001470"/>
<evidence type="ECO:0000313" key="2">
    <source>
        <dbReference type="Proteomes" id="UP000323067"/>
    </source>
</evidence>
<evidence type="ECO:0000313" key="1">
    <source>
        <dbReference type="EMBL" id="ATY65687.1"/>
    </source>
</evidence>
<dbReference type="VEuPathDB" id="FungiDB:CCM_00669"/>
<proteinExistence type="predicted"/>
<dbReference type="AlphaFoldDB" id="A0A2H4SRF2"/>
<protein>
    <submittedName>
        <fullName evidence="1">Uncharacterized protein</fullName>
    </submittedName>
</protein>
<dbReference type="Proteomes" id="UP000323067">
    <property type="component" value="Chromosome iii"/>
</dbReference>
<name>A0A2H4SRF2_CORMI</name>
<sequence>MASASEQKRPGGISKPEDDVKTSFASCFLAPGIIRCLYHIHWFPLMTPKSLVTKAEGPPRSAYLFFPRRR</sequence>
<dbReference type="EMBL" id="CP023326">
    <property type="protein sequence ID" value="ATY65687.1"/>
    <property type="molecule type" value="Genomic_DNA"/>
</dbReference>
<accession>A0A2H4SRF2</accession>